<organism evidence="1 2">
    <name type="scientific">Candidatus Marimicrobium litorale</name>
    <dbReference type="NCBI Taxonomy" id="2518991"/>
    <lineage>
        <taxon>Bacteria</taxon>
        <taxon>Pseudomonadati</taxon>
        <taxon>Pseudomonadota</taxon>
        <taxon>Gammaproteobacteria</taxon>
        <taxon>Cellvibrionales</taxon>
        <taxon>Halieaceae</taxon>
        <taxon>Marimicrobium</taxon>
    </lineage>
</organism>
<dbReference type="InterPro" id="IPR036705">
    <property type="entry name" value="Ribosyl_crysJ1_sf"/>
</dbReference>
<accession>A0ABT3T7E7</accession>
<dbReference type="Proteomes" id="UP001143304">
    <property type="component" value="Unassembled WGS sequence"/>
</dbReference>
<protein>
    <submittedName>
        <fullName evidence="1">ADP-ribosylglycohydrolase family protein</fullName>
    </submittedName>
</protein>
<evidence type="ECO:0000313" key="2">
    <source>
        <dbReference type="Proteomes" id="UP001143304"/>
    </source>
</evidence>
<comment type="caution">
    <text evidence="1">The sequence shown here is derived from an EMBL/GenBank/DDBJ whole genome shotgun (WGS) entry which is preliminary data.</text>
</comment>
<dbReference type="PANTHER" id="PTHR16222">
    <property type="entry name" value="ADP-RIBOSYLGLYCOHYDROLASE"/>
    <property type="match status" value="1"/>
</dbReference>
<keyword evidence="2" id="KW-1185">Reference proteome</keyword>
<gene>
    <name evidence="1" type="ORF">EYC82_08625</name>
</gene>
<dbReference type="RefSeq" id="WP_279249138.1">
    <property type="nucleotide sequence ID" value="NZ_SHNO01000001.1"/>
</dbReference>
<dbReference type="PANTHER" id="PTHR16222:SF12">
    <property type="entry name" value="ADP-RIBOSYLGLYCOHYDROLASE-RELATED"/>
    <property type="match status" value="1"/>
</dbReference>
<dbReference type="InterPro" id="IPR050792">
    <property type="entry name" value="ADP-ribosylglycohydrolase"/>
</dbReference>
<dbReference type="SUPFAM" id="SSF101478">
    <property type="entry name" value="ADP-ribosylglycohydrolase"/>
    <property type="match status" value="1"/>
</dbReference>
<dbReference type="InterPro" id="IPR005502">
    <property type="entry name" value="Ribosyl_crysJ1"/>
</dbReference>
<dbReference type="Pfam" id="PF03747">
    <property type="entry name" value="ADP_ribosyl_GH"/>
    <property type="match status" value="1"/>
</dbReference>
<evidence type="ECO:0000313" key="1">
    <source>
        <dbReference type="EMBL" id="MCX2977417.1"/>
    </source>
</evidence>
<dbReference type="EMBL" id="SHNO01000001">
    <property type="protein sequence ID" value="MCX2977417.1"/>
    <property type="molecule type" value="Genomic_DNA"/>
</dbReference>
<sequence length="307" mass="32888">MQLIERYKGALLGLAAGDALGTTLEFRSPGSFEPIDDMVGGGPLKLPPGYWTDDTSMALCLAESLIEQQGFDAADQMTRYVRWWKEGHLSSTGSCFDIGNTVKQALHSFRDSGNPVAGSTDKNSAGNGSLMRLAPLPLAFRQNDAQRWQQAANSSATTHGARACLDACGLYSELIVRALDGASRATILDTASIPPELFTDDSNSDILAIAKGSYTQKMPPEIKGTGYVVDAIEAALWAFHHSDSFEEGALMAVNLGDDADTTGAIFGQLAGAFYGESGIPAAWRERLTQHNLITEYAEQLCALSERL</sequence>
<reference evidence="1" key="1">
    <citation type="submission" date="2019-02" db="EMBL/GenBank/DDBJ databases">
        <authorList>
            <person name="Li S.-H."/>
        </authorList>
    </citation>
    <scope>NUCLEOTIDE SEQUENCE</scope>
    <source>
        <strain evidence="1">IMCC11814</strain>
    </source>
</reference>
<name>A0ABT3T7E7_9GAMM</name>
<proteinExistence type="predicted"/>
<dbReference type="Gene3D" id="1.10.4080.10">
    <property type="entry name" value="ADP-ribosylation/Crystallin J1"/>
    <property type="match status" value="1"/>
</dbReference>